<dbReference type="EC" id="5.2.1.8" evidence="7"/>
<dbReference type="SUPFAM" id="SSF54534">
    <property type="entry name" value="FKBP-like"/>
    <property type="match status" value="1"/>
</dbReference>
<dbReference type="InterPro" id="IPR046357">
    <property type="entry name" value="PPIase_dom_sf"/>
</dbReference>
<comment type="catalytic activity">
    <reaction evidence="1 6 7">
        <text>[protein]-peptidylproline (omega=180) = [protein]-peptidylproline (omega=0)</text>
        <dbReference type="Rhea" id="RHEA:16237"/>
        <dbReference type="Rhea" id="RHEA-COMP:10747"/>
        <dbReference type="Rhea" id="RHEA-COMP:10748"/>
        <dbReference type="ChEBI" id="CHEBI:83833"/>
        <dbReference type="ChEBI" id="CHEBI:83834"/>
        <dbReference type="EC" id="5.2.1.8"/>
    </reaction>
</comment>
<gene>
    <name evidence="8" type="ORF">KU39_2286</name>
</gene>
<dbReference type="Proteomes" id="UP000029558">
    <property type="component" value="Chromosome"/>
</dbReference>
<dbReference type="Gene3D" id="1.10.287.460">
    <property type="entry name" value="Peptidyl-prolyl cis-trans isomerase, FKBP-type, N-terminal domain"/>
    <property type="match status" value="1"/>
</dbReference>
<dbReference type="PRINTS" id="PR01730">
    <property type="entry name" value="INFPOTNTIATR"/>
</dbReference>
<protein>
    <recommendedName>
        <fullName evidence="7">Peptidyl-prolyl cis-trans isomerase</fullName>
        <ecNumber evidence="7">5.2.1.8</ecNumber>
    </recommendedName>
</protein>
<dbReference type="InterPro" id="IPR036944">
    <property type="entry name" value="PPIase_FKBP_N_sf"/>
</dbReference>
<name>A0A1L6TDF8_PISSA</name>
<dbReference type="Pfam" id="PF01346">
    <property type="entry name" value="FKBP_N"/>
    <property type="match status" value="1"/>
</dbReference>
<keyword evidence="5 6" id="KW-0413">Isomerase</keyword>
<dbReference type="PANTHER" id="PTHR43811:SF57">
    <property type="entry name" value="FKBP-TYPE PEPTIDYL-PROLYL CIS-TRANS ISOMERASE FKPA-RELATED"/>
    <property type="match status" value="1"/>
</dbReference>
<dbReference type="EMBL" id="CP012508">
    <property type="protein sequence ID" value="ALB23466.1"/>
    <property type="molecule type" value="Genomic_DNA"/>
</dbReference>
<sequence>MKLRALALVISAVAVSTTAFATSQFKNQEDKLSYAFGLQMGENVKAQSLSITPDAFSDGFKAGMGEGKPLMTKEEARQVIVAYQKEQMKKQEVALKKTADENKKAGDTFLAQNKQASGVVAKNGIQYEVIKPGKGEKPLVTDKVTVNYEGCLVKNLSKNWKNEIKKSAGKWCSSPFDSSYARKEPATFPVNGVIKGWQEALPLMRTGGVWEVVVPAKLAYGEQGIPGSPIGPNETLVFKVDLMKIAKEDAKKEATKKVG</sequence>
<evidence type="ECO:0000256" key="5">
    <source>
        <dbReference type="ARBA" id="ARBA00023235"/>
    </source>
</evidence>
<dbReference type="PANTHER" id="PTHR43811">
    <property type="entry name" value="FKBP-TYPE PEPTIDYL-PROLYL CIS-TRANS ISOMERASE FKPA"/>
    <property type="match status" value="1"/>
</dbReference>
<keyword evidence="3" id="KW-0732">Signal</keyword>
<dbReference type="Pfam" id="PF00254">
    <property type="entry name" value="FKBP_C"/>
    <property type="match status" value="1"/>
</dbReference>
<accession>A0A1L6TDF8</accession>
<dbReference type="AlphaFoldDB" id="A0A1L6TDF8"/>
<proteinExistence type="inferred from homology"/>
<dbReference type="OrthoDB" id="9814548at2"/>
<evidence type="ECO:0000256" key="6">
    <source>
        <dbReference type="PROSITE-ProRule" id="PRU00277"/>
    </source>
</evidence>
<evidence type="ECO:0000256" key="7">
    <source>
        <dbReference type="RuleBase" id="RU003915"/>
    </source>
</evidence>
<evidence type="ECO:0000256" key="1">
    <source>
        <dbReference type="ARBA" id="ARBA00000971"/>
    </source>
</evidence>
<evidence type="ECO:0000313" key="8">
    <source>
        <dbReference type="EMBL" id="ALB23466.1"/>
    </source>
</evidence>
<dbReference type="InterPro" id="IPR000774">
    <property type="entry name" value="PPIase_FKBP_N"/>
</dbReference>
<comment type="similarity">
    <text evidence="2 7">Belongs to the FKBP-type PPIase family.</text>
</comment>
<dbReference type="PROSITE" id="PS50059">
    <property type="entry name" value="FKBP_PPIASE"/>
    <property type="match status" value="1"/>
</dbReference>
<evidence type="ECO:0000313" key="9">
    <source>
        <dbReference type="Proteomes" id="UP000029558"/>
    </source>
</evidence>
<dbReference type="InterPro" id="IPR008104">
    <property type="entry name" value="INFPOTNTIATR"/>
</dbReference>
<evidence type="ECO:0000256" key="2">
    <source>
        <dbReference type="ARBA" id="ARBA00006577"/>
    </source>
</evidence>
<dbReference type="RefSeq" id="WP_017376766.1">
    <property type="nucleotide sequence ID" value="NZ_CP012508.1"/>
</dbReference>
<dbReference type="GO" id="GO:0003755">
    <property type="term" value="F:peptidyl-prolyl cis-trans isomerase activity"/>
    <property type="evidence" value="ECO:0007669"/>
    <property type="project" value="UniProtKB-UniRule"/>
</dbReference>
<keyword evidence="4 6" id="KW-0697">Rotamase</keyword>
<organism evidence="8 9">
    <name type="scientific">Piscirickettsia salmonis</name>
    <dbReference type="NCBI Taxonomy" id="1238"/>
    <lineage>
        <taxon>Bacteria</taxon>
        <taxon>Pseudomonadati</taxon>
        <taxon>Pseudomonadota</taxon>
        <taxon>Gammaproteobacteria</taxon>
        <taxon>Thiotrichales</taxon>
        <taxon>Piscirickettsiaceae</taxon>
        <taxon>Piscirickettsia</taxon>
    </lineage>
</organism>
<evidence type="ECO:0000256" key="3">
    <source>
        <dbReference type="ARBA" id="ARBA00022729"/>
    </source>
</evidence>
<reference evidence="8 9" key="1">
    <citation type="journal article" date="2014" name="Genome Announc.">
        <title>Comparative Genome Analysis of Two Isolates of the Fish Pathogen Piscirickettsia salmonis from Different Hosts Reveals Major Differences in Virulence-Associated Secretion Systems.</title>
        <authorList>
            <person name="Bohle H."/>
            <person name="Henriquez P."/>
            <person name="Grothusen H."/>
            <person name="Navas E."/>
            <person name="Sandoval A."/>
            <person name="Bustamante F."/>
            <person name="Bustos P."/>
            <person name="Mancilla M."/>
        </authorList>
    </citation>
    <scope>NUCLEOTIDE SEQUENCE [LARGE SCALE GENOMIC DNA]</scope>
    <source>
        <strain evidence="9">B1-32597</strain>
    </source>
</reference>
<dbReference type="InterPro" id="IPR001179">
    <property type="entry name" value="PPIase_FKBP_dom"/>
</dbReference>
<dbReference type="GO" id="GO:0006457">
    <property type="term" value="P:protein folding"/>
    <property type="evidence" value="ECO:0007669"/>
    <property type="project" value="InterPro"/>
</dbReference>
<dbReference type="GO" id="GO:0016020">
    <property type="term" value="C:membrane"/>
    <property type="evidence" value="ECO:0007669"/>
    <property type="project" value="InterPro"/>
</dbReference>
<evidence type="ECO:0000256" key="4">
    <source>
        <dbReference type="ARBA" id="ARBA00023110"/>
    </source>
</evidence>
<dbReference type="Gene3D" id="3.10.50.40">
    <property type="match status" value="1"/>
</dbReference>